<dbReference type="EMBL" id="AP022345">
    <property type="protein sequence ID" value="BBU68070.1"/>
    <property type="molecule type" value="Genomic_DNA"/>
</dbReference>
<dbReference type="InterPro" id="IPR050492">
    <property type="entry name" value="Bact_metal-bind_prot9"/>
</dbReference>
<sequence length="304" mass="33590">MNLMKKITLLGASLMLTLTTSVAQADLKVFATVPEWGSLAETLGGDKVKVFTATTGLQDPHRIQARPSLIARARSANLLIATGSGLEDGWLPVVQREANNPDILPNRPGYLATTQFVRMLEVPAVVDRTMGDVHAAGNPHIQTDPRNLLPIAKAISARMQQLDPDNTVYYQNLLSQFDQSWQANLQRWQKQAAPLRGVKVWYQHDGYPYMNAWLGLNQVGVLEPRPGVEPSSRQLAEILQRQQALQARMVVASSYMNDAPSKWLSEKANIPVVMLPFTVGGNEQAKSLTSLYDDTLQRLLAALK</sequence>
<gene>
    <name evidence="2" type="primary">znuA</name>
    <name evidence="2" type="ORF">ICHIAU1_03530</name>
</gene>
<organism evidence="2 3">
    <name type="scientific">Fluviibacter phosphoraccumulans</name>
    <dbReference type="NCBI Taxonomy" id="1751046"/>
    <lineage>
        <taxon>Bacteria</taxon>
        <taxon>Pseudomonadati</taxon>
        <taxon>Pseudomonadota</taxon>
        <taxon>Betaproteobacteria</taxon>
        <taxon>Rhodocyclales</taxon>
        <taxon>Fluviibacteraceae</taxon>
        <taxon>Fluviibacter</taxon>
    </lineage>
</organism>
<feature type="chain" id="PRO_5030615541" evidence="1">
    <location>
        <begin position="26"/>
        <end position="304"/>
    </location>
</feature>
<accession>A0A7R6QZJ0</accession>
<evidence type="ECO:0000313" key="3">
    <source>
        <dbReference type="Proteomes" id="UP000463961"/>
    </source>
</evidence>
<name>A0A7R6QZJ0_9RHOO</name>
<keyword evidence="3" id="KW-1185">Reference proteome</keyword>
<dbReference type="GO" id="GO:0046872">
    <property type="term" value="F:metal ion binding"/>
    <property type="evidence" value="ECO:0007669"/>
    <property type="project" value="InterPro"/>
</dbReference>
<dbReference type="AlphaFoldDB" id="A0A7R6QZJ0"/>
<dbReference type="RefSeq" id="WP_162048987.1">
    <property type="nucleotide sequence ID" value="NZ_AP022345.1"/>
</dbReference>
<dbReference type="GO" id="GO:0030001">
    <property type="term" value="P:metal ion transport"/>
    <property type="evidence" value="ECO:0007669"/>
    <property type="project" value="InterPro"/>
</dbReference>
<feature type="signal peptide" evidence="1">
    <location>
        <begin position="1"/>
        <end position="25"/>
    </location>
</feature>
<dbReference type="Proteomes" id="UP000463961">
    <property type="component" value="Chromosome"/>
</dbReference>
<proteinExistence type="predicted"/>
<dbReference type="InterPro" id="IPR006127">
    <property type="entry name" value="ZnuA-like"/>
</dbReference>
<dbReference type="Pfam" id="PF01297">
    <property type="entry name" value="ZnuA"/>
    <property type="match status" value="1"/>
</dbReference>
<dbReference type="OrthoDB" id="9793396at2"/>
<dbReference type="PANTHER" id="PTHR42953">
    <property type="entry name" value="HIGH-AFFINITY ZINC UPTAKE SYSTEM PROTEIN ZNUA-RELATED"/>
    <property type="match status" value="1"/>
</dbReference>
<evidence type="ECO:0000313" key="2">
    <source>
        <dbReference type="EMBL" id="BBU68070.1"/>
    </source>
</evidence>
<dbReference type="SUPFAM" id="SSF53807">
    <property type="entry name" value="Helical backbone' metal receptor"/>
    <property type="match status" value="1"/>
</dbReference>
<protein>
    <submittedName>
        <fullName evidence="2">Zinc ABC transporter substrate-binding protein</fullName>
    </submittedName>
</protein>
<keyword evidence="1" id="KW-0732">Signal</keyword>
<dbReference type="PANTHER" id="PTHR42953:SF2">
    <property type="entry name" value="ADHESION PROTEIN"/>
    <property type="match status" value="1"/>
</dbReference>
<evidence type="ECO:0000256" key="1">
    <source>
        <dbReference type="SAM" id="SignalP"/>
    </source>
</evidence>
<dbReference type="Gene3D" id="3.40.50.1980">
    <property type="entry name" value="Nitrogenase molybdenum iron protein domain"/>
    <property type="match status" value="2"/>
</dbReference>
<reference evidence="3" key="1">
    <citation type="submission" date="2020-01" db="EMBL/GenBank/DDBJ databases">
        <title>Phosphoaccumulans saitamaens gen. nov., sp. nov., a polyphosphate accumulating bacterium isolated from surface river water.</title>
        <authorList>
            <person name="Watanabe K."/>
            <person name="Suda W."/>
        </authorList>
    </citation>
    <scope>NUCLEOTIDE SEQUENCE [LARGE SCALE GENOMIC DNA]</scope>
    <source>
        <strain evidence="3">ICHIAU1</strain>
    </source>
</reference>